<dbReference type="PANTHER" id="PTHR21499:SF59">
    <property type="entry name" value="ASPARTOKINASE"/>
    <property type="match status" value="1"/>
</dbReference>
<dbReference type="UniPathway" id="UPA00034">
    <property type="reaction ID" value="UER00015"/>
</dbReference>
<dbReference type="Pfam" id="PF00696">
    <property type="entry name" value="AA_kinase"/>
    <property type="match status" value="1"/>
</dbReference>
<dbReference type="Gene3D" id="3.30.1330.10">
    <property type="entry name" value="PurM-like, N-terminal domain"/>
    <property type="match status" value="1"/>
</dbReference>
<dbReference type="NCBIfam" id="TIGR00878">
    <property type="entry name" value="purM"/>
    <property type="match status" value="1"/>
</dbReference>
<dbReference type="GO" id="GO:0009090">
    <property type="term" value="P:homoserine biosynthetic process"/>
    <property type="evidence" value="ECO:0007669"/>
    <property type="project" value="TreeGrafter"/>
</dbReference>
<dbReference type="Pfam" id="PF02769">
    <property type="entry name" value="AIRS_C"/>
    <property type="match status" value="1"/>
</dbReference>
<evidence type="ECO:0000256" key="4">
    <source>
        <dbReference type="ARBA" id="ARBA00022679"/>
    </source>
</evidence>
<dbReference type="SUPFAM" id="SSF55021">
    <property type="entry name" value="ACT-like"/>
    <property type="match status" value="2"/>
</dbReference>
<dbReference type="InterPro" id="IPR045865">
    <property type="entry name" value="ACT-like_dom_sf"/>
</dbReference>
<protein>
    <recommendedName>
        <fullName evidence="9">Phosphoribosylformylglycinamidine cyclo-ligase</fullName>
        <ecNumber evidence="9">6.3.3.1</ecNumber>
    </recommendedName>
    <alternativeName>
        <fullName evidence="9">AIR synthase</fullName>
    </alternativeName>
    <alternativeName>
        <fullName evidence="9">AIRS</fullName>
    </alternativeName>
    <alternativeName>
        <fullName evidence="9">Phosphoribosyl-aminoimidazole synthetase</fullName>
    </alternativeName>
</protein>
<keyword evidence="9" id="KW-0963">Cytoplasm</keyword>
<evidence type="ECO:0000256" key="6">
    <source>
        <dbReference type="ARBA" id="ARBA00022777"/>
    </source>
</evidence>
<reference evidence="14 15" key="2">
    <citation type="journal article" date="2015" name="MBio">
        <title>Genome-Resolved Metagenomic Analysis Reveals Roles for Candidate Phyla and Other Microbial Community Members in Biogeochemical Transformations in Oil Reservoirs.</title>
        <authorList>
            <person name="Hu P."/>
            <person name="Tom L."/>
            <person name="Singh A."/>
            <person name="Thomas B.C."/>
            <person name="Baker B.J."/>
            <person name="Piceno Y.M."/>
            <person name="Andersen G.L."/>
            <person name="Banfield J.F."/>
        </authorList>
    </citation>
    <scope>NUCLEOTIDE SEQUENCE [LARGE SCALE GENOMIC DNA]</scope>
</reference>
<comment type="similarity">
    <text evidence="9">Belongs to the AIR synthase family.</text>
</comment>
<dbReference type="CDD" id="cd04924">
    <property type="entry name" value="ACT_AK-Arch_2"/>
    <property type="match status" value="1"/>
</dbReference>
<comment type="pathway">
    <text evidence="10">Amino-acid biosynthesis; L-threonine biosynthesis; L-threonine from L-aspartate: step 1/5.</text>
</comment>
<dbReference type="InterPro" id="IPR005260">
    <property type="entry name" value="Asp_kin_monofn"/>
</dbReference>
<evidence type="ECO:0000313" key="15">
    <source>
        <dbReference type="Proteomes" id="UP000054598"/>
    </source>
</evidence>
<evidence type="ECO:0000256" key="10">
    <source>
        <dbReference type="RuleBase" id="RU004249"/>
    </source>
</evidence>
<gene>
    <name evidence="9" type="primary">purM</name>
    <name evidence="12" type="ORF">XD82_0250</name>
    <name evidence="13" type="ORF">XE10_1145</name>
</gene>
<dbReference type="InterPro" id="IPR036921">
    <property type="entry name" value="PurM-like_N_sf"/>
</dbReference>
<dbReference type="InterPro" id="IPR002912">
    <property type="entry name" value="ACT_dom"/>
</dbReference>
<dbReference type="CDD" id="cd02196">
    <property type="entry name" value="PurM"/>
    <property type="match status" value="1"/>
</dbReference>
<dbReference type="GO" id="GO:0005524">
    <property type="term" value="F:ATP binding"/>
    <property type="evidence" value="ECO:0007669"/>
    <property type="project" value="UniProtKB-KW"/>
</dbReference>
<dbReference type="CDD" id="cd04921">
    <property type="entry name" value="ACT_AKi-HSDH-ThrA-like_1"/>
    <property type="match status" value="1"/>
</dbReference>
<dbReference type="Gene3D" id="3.90.650.10">
    <property type="entry name" value="PurM-like C-terminal domain"/>
    <property type="match status" value="1"/>
</dbReference>
<dbReference type="SUPFAM" id="SSF55326">
    <property type="entry name" value="PurM N-terminal domain-like"/>
    <property type="match status" value="1"/>
</dbReference>
<keyword evidence="3 9" id="KW-0436">Ligase</keyword>
<comment type="caution">
    <text evidence="13">The sequence shown here is derived from an EMBL/GenBank/DDBJ whole genome shotgun (WGS) entry which is preliminary data.</text>
</comment>
<dbReference type="SUPFAM" id="SSF56042">
    <property type="entry name" value="PurM C-terminal domain-like"/>
    <property type="match status" value="1"/>
</dbReference>
<keyword evidence="10" id="KW-0028">Amino-acid biosynthesis</keyword>
<evidence type="ECO:0000313" key="12">
    <source>
        <dbReference type="EMBL" id="KUK63578.1"/>
    </source>
</evidence>
<dbReference type="EC" id="6.3.3.1" evidence="9"/>
<keyword evidence="7 9" id="KW-0067">ATP-binding</keyword>
<proteinExistence type="inferred from homology"/>
<dbReference type="PROSITE" id="PS51671">
    <property type="entry name" value="ACT"/>
    <property type="match status" value="1"/>
</dbReference>
<organism evidence="13 15">
    <name type="scientific">Methanoculleus marisnigri</name>
    <dbReference type="NCBI Taxonomy" id="2198"/>
    <lineage>
        <taxon>Archaea</taxon>
        <taxon>Methanobacteriati</taxon>
        <taxon>Methanobacteriota</taxon>
        <taxon>Stenosarchaea group</taxon>
        <taxon>Methanomicrobia</taxon>
        <taxon>Methanomicrobiales</taxon>
        <taxon>Methanomicrobiaceae</taxon>
        <taxon>Methanoculleus</taxon>
    </lineage>
</organism>
<dbReference type="AlphaFoldDB" id="A0A101ITK1"/>
<dbReference type="GO" id="GO:0004641">
    <property type="term" value="F:phosphoribosylformylglycinamidine cyclo-ligase activity"/>
    <property type="evidence" value="ECO:0007669"/>
    <property type="project" value="UniProtKB-UniRule"/>
</dbReference>
<dbReference type="UniPathway" id="UPA00051">
    <property type="reaction ID" value="UER00462"/>
</dbReference>
<dbReference type="Gene3D" id="3.40.1160.10">
    <property type="entry name" value="Acetylglutamate kinase-like"/>
    <property type="match status" value="1"/>
</dbReference>
<dbReference type="InterPro" id="IPR036393">
    <property type="entry name" value="AceGlu_kinase-like_sf"/>
</dbReference>
<comment type="subcellular location">
    <subcellularLocation>
        <location evidence="9">Cytoplasm</location>
    </subcellularLocation>
</comment>
<sequence length="809" mass="86118">MKFGGTSVGETDCIRRVADIVESHRQAGDEVAVVVSACSGITDQIVAVADEVIKRKEQPPIGTLLSAMRTRHIRLLGEVAPDYIDEVTAVIDDRLTRLQNILTAVHTLKELTPRSRDYIISFGERLSAPIVSAALRQCGISSVVLDGAEAGIVTTANHGDARALPASEISIRSRVAPLLVDAVPVIMGFMGATEQGVITTLGRSGSDYSAAVVGAGIDADEIWIWTDVDGVMTSDPRIVKDARVLDDISYLEVMELSFFGAKVLHPRSVEPAMQKDIPIRVKNSFKPDVPGTLILRDEHQEKRVVKAIALIEKVALVNINGAQMIGRPGVAKTIFSALAEREVNVMMISQGSSEANISLIIDESHLEAAICALTPIVKQGIVREATYDRDVSAVAVVGAGMAGTPGTGGRIFSALGRAGINTMMISQGSSEVNVSFVVKGGDGKRALQVLHDEFRLSENSDDTEDAFASSCQAQPSGLCRAEHTYREAGVDIDLEARAVRALIDSLTYRRTGAFPMLGKVGHFAGLIDCGPYVLALAVDGVGTKMLVADALGDWHTVGIDCIAMNVNDLYVMNLEPVAFVDYIATDALSPEKMARIGEGLNEGARLANMNIVGGETATLKGLVNGLDLAGTCLGVQKKEKVVTGEGIVPGDKIVGVPSSGVHSNGLTLARKVVEDCASYDTRLSNGKTLGEELLTPTRIYHEVLRVTEACTVHGMCHITGGGLLNFQRLTEYGFSVTDPLAVSPIFRWLQETGGISDTEMYRTFNMGMGYAFVAPAESVAAIQSVIPDARVVGVVTEEPGVRLKGVEIQ</sequence>
<evidence type="ECO:0000256" key="8">
    <source>
        <dbReference type="ARBA" id="ARBA00047872"/>
    </source>
</evidence>
<dbReference type="InterPro" id="IPR036676">
    <property type="entry name" value="PurM-like_C_sf"/>
</dbReference>
<evidence type="ECO:0000256" key="2">
    <source>
        <dbReference type="ARBA" id="ARBA00010122"/>
    </source>
</evidence>
<feature type="domain" description="ACT" evidence="11">
    <location>
        <begin position="319"/>
        <end position="396"/>
    </location>
</feature>
<keyword evidence="5 9" id="KW-0547">Nucleotide-binding</keyword>
<comment type="pathway">
    <text evidence="10">Amino-acid biosynthesis; L-methionine biosynthesis via de novo pathway; L-homoserine from L-aspartate: step 1/3.</text>
</comment>
<dbReference type="InterPro" id="IPR004733">
    <property type="entry name" value="PurM_cligase"/>
</dbReference>
<comment type="pathway">
    <text evidence="10">Amino-acid biosynthesis; L-lysine biosynthesis via DAP pathway; (S)-tetrahydrodipicolinate from L-aspartate: step 1/4.</text>
</comment>
<dbReference type="InterPro" id="IPR001341">
    <property type="entry name" value="Asp_kinase"/>
</dbReference>
<name>A0A101ITK1_9EURY</name>
<dbReference type="Pfam" id="PF00586">
    <property type="entry name" value="AIRS"/>
    <property type="match status" value="1"/>
</dbReference>
<comment type="similarity">
    <text evidence="2">Belongs to the aspartokinase family.</text>
</comment>
<dbReference type="SUPFAM" id="SSF53633">
    <property type="entry name" value="Carbamate kinase-like"/>
    <property type="match status" value="1"/>
</dbReference>
<dbReference type="HAMAP" id="MF_00741">
    <property type="entry name" value="AIRS"/>
    <property type="match status" value="1"/>
</dbReference>
<comment type="catalytic activity">
    <reaction evidence="8">
        <text>L-aspartate + ATP = 4-phospho-L-aspartate + ADP</text>
        <dbReference type="Rhea" id="RHEA:23776"/>
        <dbReference type="ChEBI" id="CHEBI:29991"/>
        <dbReference type="ChEBI" id="CHEBI:30616"/>
        <dbReference type="ChEBI" id="CHEBI:57535"/>
        <dbReference type="ChEBI" id="CHEBI:456216"/>
        <dbReference type="EC" id="2.7.2.4"/>
    </reaction>
</comment>
<evidence type="ECO:0000256" key="1">
    <source>
        <dbReference type="ARBA" id="ARBA00004686"/>
    </source>
</evidence>
<dbReference type="GO" id="GO:0004072">
    <property type="term" value="F:aspartate kinase activity"/>
    <property type="evidence" value="ECO:0007669"/>
    <property type="project" value="UniProtKB-EC"/>
</dbReference>
<dbReference type="PATRIC" id="fig|2198.3.peg.1020"/>
<comment type="pathway">
    <text evidence="1 9">Purine metabolism; IMP biosynthesis via de novo pathway; 5-amino-1-(5-phospho-D-ribosyl)imidazole from N(2)-formyl-N(1)-(5-phospho-D-ribosyl)glycinamide: step 2/2.</text>
</comment>
<dbReference type="GO" id="GO:0005829">
    <property type="term" value="C:cytosol"/>
    <property type="evidence" value="ECO:0007669"/>
    <property type="project" value="TreeGrafter"/>
</dbReference>
<dbReference type="EMBL" id="LGHE01000121">
    <property type="protein sequence ID" value="KUL01139.1"/>
    <property type="molecule type" value="Genomic_DNA"/>
</dbReference>
<dbReference type="UniPathway" id="UPA00074">
    <property type="reaction ID" value="UER00129"/>
</dbReference>
<comment type="catalytic activity">
    <reaction evidence="9">
        <text>2-formamido-N(1)-(5-O-phospho-beta-D-ribosyl)acetamidine + ATP = 5-amino-1-(5-phospho-beta-D-ribosyl)imidazole + ADP + phosphate + H(+)</text>
        <dbReference type="Rhea" id="RHEA:23032"/>
        <dbReference type="ChEBI" id="CHEBI:15378"/>
        <dbReference type="ChEBI" id="CHEBI:30616"/>
        <dbReference type="ChEBI" id="CHEBI:43474"/>
        <dbReference type="ChEBI" id="CHEBI:137981"/>
        <dbReference type="ChEBI" id="CHEBI:147287"/>
        <dbReference type="ChEBI" id="CHEBI:456216"/>
        <dbReference type="EC" id="6.3.3.1"/>
    </reaction>
</comment>
<evidence type="ECO:0000313" key="14">
    <source>
        <dbReference type="Proteomes" id="UP000054323"/>
    </source>
</evidence>
<dbReference type="UniPathway" id="UPA00050">
    <property type="reaction ID" value="UER00461"/>
</dbReference>
<dbReference type="Proteomes" id="UP000054598">
    <property type="component" value="Unassembled WGS sequence"/>
</dbReference>
<dbReference type="NCBIfam" id="TIGR00656">
    <property type="entry name" value="asp_kin_monofn"/>
    <property type="match status" value="1"/>
</dbReference>
<reference evidence="13" key="1">
    <citation type="journal article" date="2015" name="MBio">
        <title>Genome-resolved metagenomic analysis reveals roles for candidate phyla and other microbial community members in biogeochemical transformations in oil reservoirs.</title>
        <authorList>
            <person name="Hu P."/>
            <person name="Tom L."/>
            <person name="Singh A."/>
            <person name="Thomas B.C."/>
            <person name="Baker B.J."/>
            <person name="Piceno Y.M."/>
            <person name="Andersen G.L."/>
            <person name="Banfield J.F."/>
        </authorList>
    </citation>
    <scope>NUCLEOTIDE SEQUENCE [LARGE SCALE GENOMIC DNA]</scope>
    <source>
        <strain evidence="12">62_101</strain>
        <strain evidence="13">63_41</strain>
    </source>
</reference>
<dbReference type="GO" id="GO:0009089">
    <property type="term" value="P:lysine biosynthetic process via diaminopimelate"/>
    <property type="evidence" value="ECO:0007669"/>
    <property type="project" value="UniProtKB-UniPathway"/>
</dbReference>
<keyword evidence="6 13" id="KW-0418">Kinase</keyword>
<dbReference type="Proteomes" id="UP000054323">
    <property type="component" value="Unassembled WGS sequence"/>
</dbReference>
<dbReference type="InterPro" id="IPR010918">
    <property type="entry name" value="PurM-like_C_dom"/>
</dbReference>
<dbReference type="InterPro" id="IPR016188">
    <property type="entry name" value="PurM-like_N"/>
</dbReference>
<dbReference type="GO" id="GO:0009088">
    <property type="term" value="P:threonine biosynthetic process"/>
    <property type="evidence" value="ECO:0007669"/>
    <property type="project" value="UniProtKB-UniPathway"/>
</dbReference>
<dbReference type="NCBIfam" id="NF004938">
    <property type="entry name" value="PRK06291.1"/>
    <property type="match status" value="1"/>
</dbReference>
<keyword evidence="4" id="KW-0808">Transferase</keyword>
<evidence type="ECO:0000256" key="9">
    <source>
        <dbReference type="HAMAP-Rule" id="MF_00741"/>
    </source>
</evidence>
<dbReference type="PANTHER" id="PTHR21499">
    <property type="entry name" value="ASPARTATE KINASE"/>
    <property type="match status" value="1"/>
</dbReference>
<evidence type="ECO:0000256" key="3">
    <source>
        <dbReference type="ARBA" id="ARBA00022598"/>
    </source>
</evidence>
<dbReference type="Gene3D" id="3.30.70.260">
    <property type="match status" value="1"/>
</dbReference>
<dbReference type="EMBL" id="LGGD01000016">
    <property type="protein sequence ID" value="KUK63578.1"/>
    <property type="molecule type" value="Genomic_DNA"/>
</dbReference>
<dbReference type="Gene3D" id="3.30.2130.10">
    <property type="entry name" value="VC0802-like"/>
    <property type="match status" value="1"/>
</dbReference>
<dbReference type="GO" id="GO:0006189">
    <property type="term" value="P:'de novo' IMP biosynthetic process"/>
    <property type="evidence" value="ECO:0007669"/>
    <property type="project" value="UniProtKB-UniRule"/>
</dbReference>
<dbReference type="InterPro" id="IPR001048">
    <property type="entry name" value="Asp/Glu/Uridylate_kinase"/>
</dbReference>
<dbReference type="Pfam" id="PF22468">
    <property type="entry name" value="ACT_9"/>
    <property type="match status" value="2"/>
</dbReference>
<accession>A0A101ITK1</accession>
<evidence type="ECO:0000313" key="13">
    <source>
        <dbReference type="EMBL" id="KUL01139.1"/>
    </source>
</evidence>
<keyword evidence="9" id="KW-0658">Purine biosynthesis</keyword>
<evidence type="ECO:0000256" key="7">
    <source>
        <dbReference type="ARBA" id="ARBA00022840"/>
    </source>
</evidence>
<evidence type="ECO:0000259" key="11">
    <source>
        <dbReference type="PROSITE" id="PS51671"/>
    </source>
</evidence>
<dbReference type="InterPro" id="IPR054352">
    <property type="entry name" value="ACT_Aspartokinase"/>
</dbReference>
<evidence type="ECO:0000256" key="5">
    <source>
        <dbReference type="ARBA" id="ARBA00022741"/>
    </source>
</evidence>
<dbReference type="NCBIfam" id="TIGR00657">
    <property type="entry name" value="asp_kinases"/>
    <property type="match status" value="1"/>
</dbReference>